<feature type="transmembrane region" description="Helical" evidence="2">
    <location>
        <begin position="32"/>
        <end position="51"/>
    </location>
</feature>
<name>A0A7S4EEU3_9STRA</name>
<dbReference type="SUPFAM" id="SSF110004">
    <property type="entry name" value="Glycolipid transfer protein, GLTP"/>
    <property type="match status" value="1"/>
</dbReference>
<organism evidence="4">
    <name type="scientific">Pseudo-nitzschia australis</name>
    <dbReference type="NCBI Taxonomy" id="44445"/>
    <lineage>
        <taxon>Eukaryota</taxon>
        <taxon>Sar</taxon>
        <taxon>Stramenopiles</taxon>
        <taxon>Ochrophyta</taxon>
        <taxon>Bacillariophyta</taxon>
        <taxon>Bacillariophyceae</taxon>
        <taxon>Bacillariophycidae</taxon>
        <taxon>Bacillariales</taxon>
        <taxon>Bacillariaceae</taxon>
        <taxon>Pseudo-nitzschia</taxon>
    </lineage>
</organism>
<evidence type="ECO:0000313" key="4">
    <source>
        <dbReference type="EMBL" id="CAE0708649.1"/>
    </source>
</evidence>
<dbReference type="InterPro" id="IPR036497">
    <property type="entry name" value="GLTP_sf"/>
</dbReference>
<feature type="transmembrane region" description="Helical" evidence="2">
    <location>
        <begin position="57"/>
        <end position="77"/>
    </location>
</feature>
<sequence>MCRSHDAPDNSVEIETNEQPSQQSQQHSSDGASVRTIAAVIATFIGGYSLGVNNIDVRITILIGSSGVLFFTLLVDFHNLQRHFASFCRWISQKTSYSSMSLGRMASKGSGTALSTLSRVTSVDAIKNISKSFLSTLNCSRSLRSAIQSITRKECFTRLDYIECLSINDVSILFRYAADGNLEGFEKKEFLDDHNQIVRSVITAMDMAIKVSRGSLSEGTKLVSKIERNKGDIDALRFVAVIRIFAEWRNLRMVPKGYQRYAVGLSLAYRDVLQNLEKIERGVHEYLRHYQSMSKENNIDSSASIPSPTLRQLLQFELGTKLHKNLPRLKDQSAASGILWTKRQVHYQTALFRNFLEVPECYPSPKDAAIAAYQIVYNDYHGWAVKRIFTHSYGGSPPLDKIWLSICPPTDLPKNHVGSKHEYKTRSKVFESSKHPKNYPSSAPQRLDPNSASISHISSSASSGTQEDDDEVLAALDNFRHEIVEKWEDLLRMFNCGKEEKKKWKRSLILSSESHFDLNQLNTEMIESSLRESSSICSSDINSIVTSSTVASCSSSFTVETAISRQQVNDNLIERSKRGVQDFVRNVSPMIADVGKLMDELNMNDPSKA</sequence>
<feature type="region of interest" description="Disordered" evidence="1">
    <location>
        <begin position="1"/>
        <end position="30"/>
    </location>
</feature>
<dbReference type="EMBL" id="HBIX01001846">
    <property type="protein sequence ID" value="CAE0708649.1"/>
    <property type="molecule type" value="Transcribed_RNA"/>
</dbReference>
<dbReference type="GO" id="GO:0005737">
    <property type="term" value="C:cytoplasm"/>
    <property type="evidence" value="ECO:0007669"/>
    <property type="project" value="InterPro"/>
</dbReference>
<reference evidence="4" key="1">
    <citation type="submission" date="2021-01" db="EMBL/GenBank/DDBJ databases">
        <authorList>
            <person name="Corre E."/>
            <person name="Pelletier E."/>
            <person name="Niang G."/>
            <person name="Scheremetjew M."/>
            <person name="Finn R."/>
            <person name="Kale V."/>
            <person name="Holt S."/>
            <person name="Cochrane G."/>
            <person name="Meng A."/>
            <person name="Brown T."/>
            <person name="Cohen L."/>
        </authorList>
    </citation>
    <scope>NUCLEOTIDE SEQUENCE</scope>
    <source>
        <strain evidence="4">10249 10 AB</strain>
    </source>
</reference>
<dbReference type="GO" id="GO:0120013">
    <property type="term" value="F:lipid transfer activity"/>
    <property type="evidence" value="ECO:0007669"/>
    <property type="project" value="InterPro"/>
</dbReference>
<proteinExistence type="predicted"/>
<evidence type="ECO:0000256" key="2">
    <source>
        <dbReference type="SAM" id="Phobius"/>
    </source>
</evidence>
<evidence type="ECO:0000256" key="1">
    <source>
        <dbReference type="SAM" id="MobiDB-lite"/>
    </source>
</evidence>
<feature type="compositionally biased region" description="Low complexity" evidence="1">
    <location>
        <begin position="451"/>
        <end position="463"/>
    </location>
</feature>
<dbReference type="Pfam" id="PF08718">
    <property type="entry name" value="GLTP"/>
    <property type="match status" value="1"/>
</dbReference>
<keyword evidence="2" id="KW-0472">Membrane</keyword>
<keyword evidence="2" id="KW-1133">Transmembrane helix</keyword>
<keyword evidence="2" id="KW-0812">Transmembrane</keyword>
<feature type="compositionally biased region" description="Polar residues" evidence="1">
    <location>
        <begin position="439"/>
        <end position="450"/>
    </location>
</feature>
<accession>A0A7S4EEU3</accession>
<evidence type="ECO:0000259" key="3">
    <source>
        <dbReference type="Pfam" id="PF08718"/>
    </source>
</evidence>
<gene>
    <name evidence="4" type="ORF">PAUS00366_LOCUS1369</name>
</gene>
<feature type="compositionally biased region" description="Low complexity" evidence="1">
    <location>
        <begin position="19"/>
        <end position="29"/>
    </location>
</feature>
<feature type="region of interest" description="Disordered" evidence="1">
    <location>
        <begin position="426"/>
        <end position="468"/>
    </location>
</feature>
<dbReference type="InterPro" id="IPR014830">
    <property type="entry name" value="Glycolipid_transfer_prot_dom"/>
</dbReference>
<dbReference type="Gene3D" id="1.10.3520.10">
    <property type="entry name" value="Glycolipid transfer protein"/>
    <property type="match status" value="1"/>
</dbReference>
<feature type="domain" description="Glycolipid transfer protein" evidence="3">
    <location>
        <begin position="296"/>
        <end position="392"/>
    </location>
</feature>
<protein>
    <recommendedName>
        <fullName evidence="3">Glycolipid transfer protein domain-containing protein</fullName>
    </recommendedName>
</protein>
<dbReference type="AlphaFoldDB" id="A0A7S4EEU3"/>